<evidence type="ECO:0000313" key="2">
    <source>
        <dbReference type="EMBL" id="ACZ19758.1"/>
    </source>
</evidence>
<reference evidence="2 3" key="1">
    <citation type="journal article" date="2009" name="Stand. Genomic Sci.">
        <title>Complete genome sequence of Thermanaerovibrio acidaminovorans type strain (Su883).</title>
        <authorList>
            <person name="Chovatia M."/>
            <person name="Sikorski J."/>
            <person name="Schroder M."/>
            <person name="Lapidus A."/>
            <person name="Nolan M."/>
            <person name="Tice H."/>
            <person name="Glavina Del Rio T."/>
            <person name="Copeland A."/>
            <person name="Cheng J.F."/>
            <person name="Lucas S."/>
            <person name="Chen F."/>
            <person name="Bruce D."/>
            <person name="Goodwin L."/>
            <person name="Pitluck S."/>
            <person name="Ivanova N."/>
            <person name="Mavromatis K."/>
            <person name="Ovchinnikova G."/>
            <person name="Pati A."/>
            <person name="Chen A."/>
            <person name="Palaniappan K."/>
            <person name="Land M."/>
            <person name="Hauser L."/>
            <person name="Chang Y.J."/>
            <person name="Jeffries C.D."/>
            <person name="Chain P."/>
            <person name="Saunders E."/>
            <person name="Detter J.C."/>
            <person name="Brettin T."/>
            <person name="Rohde M."/>
            <person name="Goker M."/>
            <person name="Spring S."/>
            <person name="Bristow J."/>
            <person name="Markowitz V."/>
            <person name="Hugenholtz P."/>
            <person name="Kyrpides N.C."/>
            <person name="Klenk H.P."/>
            <person name="Eisen J.A."/>
        </authorList>
    </citation>
    <scope>NUCLEOTIDE SEQUENCE [LARGE SCALE GENOMIC DNA]</scope>
    <source>
        <strain evidence="3">ATCC 49978 / DSM 6589 / Su883</strain>
    </source>
</reference>
<dbReference type="PANTHER" id="PTHR22617">
    <property type="entry name" value="CHEMOTAXIS SENSOR HISTIDINE KINASE-RELATED"/>
    <property type="match status" value="1"/>
</dbReference>
<protein>
    <submittedName>
        <fullName evidence="2">CheW protein</fullName>
    </submittedName>
</protein>
<dbReference type="GO" id="GO:0006935">
    <property type="term" value="P:chemotaxis"/>
    <property type="evidence" value="ECO:0007669"/>
    <property type="project" value="InterPro"/>
</dbReference>
<dbReference type="InterPro" id="IPR036061">
    <property type="entry name" value="CheW-like_dom_sf"/>
</dbReference>
<dbReference type="SMART" id="SM00260">
    <property type="entry name" value="CheW"/>
    <property type="match status" value="1"/>
</dbReference>
<dbReference type="EnsemblBacteria" id="ACZ19758">
    <property type="protein sequence ID" value="ACZ19758"/>
    <property type="gene ID" value="Taci_1537"/>
</dbReference>
<keyword evidence="3" id="KW-1185">Reference proteome</keyword>
<dbReference type="RefSeq" id="WP_012870267.1">
    <property type="nucleotide sequence ID" value="NC_013522.1"/>
</dbReference>
<dbReference type="Gene3D" id="2.30.30.40">
    <property type="entry name" value="SH3 Domains"/>
    <property type="match status" value="1"/>
</dbReference>
<dbReference type="EMBL" id="CP001818">
    <property type="protein sequence ID" value="ACZ19758.1"/>
    <property type="molecule type" value="Genomic_DNA"/>
</dbReference>
<dbReference type="GO" id="GO:0005829">
    <property type="term" value="C:cytosol"/>
    <property type="evidence" value="ECO:0007669"/>
    <property type="project" value="TreeGrafter"/>
</dbReference>
<evidence type="ECO:0000313" key="3">
    <source>
        <dbReference type="Proteomes" id="UP000002030"/>
    </source>
</evidence>
<proteinExistence type="predicted"/>
<accession>D1B6W7</accession>
<dbReference type="InterPro" id="IPR039315">
    <property type="entry name" value="CheW"/>
</dbReference>
<evidence type="ECO:0000259" key="1">
    <source>
        <dbReference type="PROSITE" id="PS50851"/>
    </source>
</evidence>
<dbReference type="Proteomes" id="UP000002030">
    <property type="component" value="Chromosome"/>
</dbReference>
<dbReference type="PROSITE" id="PS50851">
    <property type="entry name" value="CHEW"/>
    <property type="match status" value="1"/>
</dbReference>
<gene>
    <name evidence="2" type="ordered locus">Taci_1537</name>
</gene>
<dbReference type="Gene3D" id="2.40.50.180">
    <property type="entry name" value="CheA-289, Domain 4"/>
    <property type="match status" value="1"/>
</dbReference>
<sequence length="174" mass="18902">MAEIETLNKAEGKPGEVDVREAERILLVFDLVGEYCGLDVNMVREIVHVPPSITRVPNAPSYVRGVINLRGTVIPVLDMAVKMGNAPSVKTNDSRIVVAEYQEILFGVLVDAVREVRTIRDGQVESGVGTDVGVGREYVQGVAKLEDGRLIVLLDLAGLFDIDELVSEGEEGEE</sequence>
<dbReference type="AlphaFoldDB" id="D1B6W7"/>
<dbReference type="GO" id="GO:0007165">
    <property type="term" value="P:signal transduction"/>
    <property type="evidence" value="ECO:0007669"/>
    <property type="project" value="InterPro"/>
</dbReference>
<dbReference type="KEGG" id="tai:Taci_1537"/>
<dbReference type="eggNOG" id="COG0835">
    <property type="taxonomic scope" value="Bacteria"/>
</dbReference>
<dbReference type="STRING" id="525903.Taci_1537"/>
<dbReference type="HOGENOM" id="CLU_048995_3_1_0"/>
<dbReference type="SUPFAM" id="SSF50341">
    <property type="entry name" value="CheW-like"/>
    <property type="match status" value="1"/>
</dbReference>
<dbReference type="Pfam" id="PF01584">
    <property type="entry name" value="CheW"/>
    <property type="match status" value="1"/>
</dbReference>
<dbReference type="OrthoDB" id="9794382at2"/>
<organism evidence="2 3">
    <name type="scientific">Thermanaerovibrio acidaminovorans (strain ATCC 49978 / DSM 6589 / Su883)</name>
    <name type="common">Selenomonas acidaminovorans</name>
    <dbReference type="NCBI Taxonomy" id="525903"/>
    <lineage>
        <taxon>Bacteria</taxon>
        <taxon>Thermotogati</taxon>
        <taxon>Synergistota</taxon>
        <taxon>Synergistia</taxon>
        <taxon>Synergistales</taxon>
        <taxon>Synergistaceae</taxon>
        <taxon>Thermanaerovibrio</taxon>
    </lineage>
</organism>
<dbReference type="InterPro" id="IPR002545">
    <property type="entry name" value="CheW-lke_dom"/>
</dbReference>
<name>D1B6W7_THEAS</name>
<dbReference type="PANTHER" id="PTHR22617:SF23">
    <property type="entry name" value="CHEMOTAXIS PROTEIN CHEW"/>
    <property type="match status" value="1"/>
</dbReference>
<dbReference type="PATRIC" id="fig|525903.6.peg.1533"/>
<feature type="domain" description="CheW-like" evidence="1">
    <location>
        <begin position="23"/>
        <end position="165"/>
    </location>
</feature>